<dbReference type="AlphaFoldDB" id="A0A8U0ABE7"/>
<dbReference type="CDD" id="cd05327">
    <property type="entry name" value="retinol-DH_like_SDR_c_like"/>
    <property type="match status" value="1"/>
</dbReference>
<dbReference type="Gene3D" id="3.40.50.720">
    <property type="entry name" value="NAD(P)-binding Rossmann-like Domain"/>
    <property type="match status" value="1"/>
</dbReference>
<keyword evidence="2" id="KW-0614">Plasmid</keyword>
<dbReference type="PANTHER" id="PTHR43157:SF31">
    <property type="entry name" value="PHOSPHATIDYLINOSITOL-GLYCAN BIOSYNTHESIS CLASS F PROTEIN"/>
    <property type="match status" value="1"/>
</dbReference>
<organism evidence="2 3">
    <name type="scientific">Halocatena salina</name>
    <dbReference type="NCBI Taxonomy" id="2934340"/>
    <lineage>
        <taxon>Archaea</taxon>
        <taxon>Methanobacteriati</taxon>
        <taxon>Methanobacteriota</taxon>
        <taxon>Stenosarchaea group</taxon>
        <taxon>Halobacteria</taxon>
        <taxon>Halobacteriales</taxon>
        <taxon>Natronomonadaceae</taxon>
        <taxon>Halocatena</taxon>
    </lineage>
</organism>
<accession>A0A8U0ABE7</accession>
<dbReference type="PANTHER" id="PTHR43157">
    <property type="entry name" value="PHOSPHATIDYLINOSITOL-GLYCAN BIOSYNTHESIS CLASS F PROTEIN-RELATED"/>
    <property type="match status" value="1"/>
</dbReference>
<dbReference type="InterPro" id="IPR002347">
    <property type="entry name" value="SDR_fam"/>
</dbReference>
<dbReference type="InterPro" id="IPR036291">
    <property type="entry name" value="NAD(P)-bd_dom_sf"/>
</dbReference>
<dbReference type="GO" id="GO:0016491">
    <property type="term" value="F:oxidoreductase activity"/>
    <property type="evidence" value="ECO:0007669"/>
    <property type="project" value="UniProtKB-KW"/>
</dbReference>
<evidence type="ECO:0000313" key="2">
    <source>
        <dbReference type="EMBL" id="UPM45203.1"/>
    </source>
</evidence>
<dbReference type="SUPFAM" id="SSF51735">
    <property type="entry name" value="NAD(P)-binding Rossmann-fold domains"/>
    <property type="match status" value="1"/>
</dbReference>
<dbReference type="NCBIfam" id="NF004846">
    <property type="entry name" value="PRK06197.1"/>
    <property type="match status" value="1"/>
</dbReference>
<gene>
    <name evidence="2" type="ORF">MW046_17790</name>
</gene>
<dbReference type="Pfam" id="PF00106">
    <property type="entry name" value="adh_short"/>
    <property type="match status" value="1"/>
</dbReference>
<dbReference type="PRINTS" id="PR00081">
    <property type="entry name" value="GDHRDH"/>
</dbReference>
<sequence length="309" mass="33777">MPDQSGRTVIVTGANSGLGFEATKAFTQKGAHVVMACRSLERGNRARREIESMTTGASLTVLELDLGSQASIRQFVTEFDSEFDRLDVLLNNAGVMMTPYSTTEDGFELQFGVNHLGHFALTGLLIDHLLETDSETRIVMQSSVAHRNGTGEIDFDDLNGRQSYGRFEAYAQSKLANLLFTYELDRRLRAIGTDTIAVAAHPGSSATELPDGDSEMETSTIRKIFSKFVNTFLTQSASTGVLPALYAATAENVDGGHYFGPDGFLEMRGNPTRVVSNATSYDHPTARRLWDISEELTGVTFELEEPQPA</sequence>
<protein>
    <submittedName>
        <fullName evidence="2">Oxidoreductase</fullName>
    </submittedName>
</protein>
<keyword evidence="1" id="KW-0560">Oxidoreductase</keyword>
<dbReference type="Proteomes" id="UP000831768">
    <property type="component" value="Plasmid unnamed3"/>
</dbReference>
<proteinExistence type="predicted"/>
<reference evidence="2" key="1">
    <citation type="submission" date="2022-04" db="EMBL/GenBank/DDBJ databases">
        <title>Halocatena sp. nov., isolated from a salt lake.</title>
        <authorList>
            <person name="Cui H.-L."/>
        </authorList>
    </citation>
    <scope>NUCLEOTIDE SEQUENCE</scope>
    <source>
        <strain evidence="2">AD-1</strain>
        <plasmid evidence="2">unnamed3</plasmid>
    </source>
</reference>
<dbReference type="EMBL" id="CP096022">
    <property type="protein sequence ID" value="UPM45203.1"/>
    <property type="molecule type" value="Genomic_DNA"/>
</dbReference>
<evidence type="ECO:0000256" key="1">
    <source>
        <dbReference type="ARBA" id="ARBA00023002"/>
    </source>
</evidence>
<keyword evidence="3" id="KW-1185">Reference proteome</keyword>
<geneLocation type="plasmid" evidence="2 3">
    <name>unnamed3</name>
</geneLocation>
<evidence type="ECO:0000313" key="3">
    <source>
        <dbReference type="Proteomes" id="UP000831768"/>
    </source>
</evidence>
<name>A0A8U0ABE7_9EURY</name>
<dbReference type="KEGG" id="haad:MW046_17790"/>